<protein>
    <recommendedName>
        <fullName evidence="4">KOW domain-containing protein</fullName>
    </recommendedName>
</protein>
<dbReference type="RefSeq" id="WP_079909023.1">
    <property type="nucleotide sequence ID" value="NZ_BAABJG010000026.1"/>
</dbReference>
<keyword evidence="1" id="KW-0472">Membrane</keyword>
<dbReference type="EMBL" id="JBHTLU010000046">
    <property type="protein sequence ID" value="MFD1224609.1"/>
    <property type="molecule type" value="Genomic_DNA"/>
</dbReference>
<name>A0ABW3UWA4_9BACL</name>
<keyword evidence="1" id="KW-0812">Transmembrane</keyword>
<keyword evidence="3" id="KW-1185">Reference proteome</keyword>
<sequence length="84" mass="9808">MSHSHPYNQCKKYMHRNVRITTVQGDTYEGKIMKVTHDKVYIQAIRPSGRNQATISFFPFIIPLVLFDLLVIALLDRPRFGPIY</sequence>
<reference evidence="3" key="1">
    <citation type="journal article" date="2019" name="Int. J. Syst. Evol. Microbiol.">
        <title>The Global Catalogue of Microorganisms (GCM) 10K type strain sequencing project: providing services to taxonomists for standard genome sequencing and annotation.</title>
        <authorList>
            <consortium name="The Broad Institute Genomics Platform"/>
            <consortium name="The Broad Institute Genome Sequencing Center for Infectious Disease"/>
            <person name="Wu L."/>
            <person name="Ma J."/>
        </authorList>
    </citation>
    <scope>NUCLEOTIDE SEQUENCE [LARGE SCALE GENOMIC DNA]</scope>
    <source>
        <strain evidence="3">CCUG 53270</strain>
    </source>
</reference>
<comment type="caution">
    <text evidence="2">The sequence shown here is derived from an EMBL/GenBank/DDBJ whole genome shotgun (WGS) entry which is preliminary data.</text>
</comment>
<evidence type="ECO:0008006" key="4">
    <source>
        <dbReference type="Google" id="ProtNLM"/>
    </source>
</evidence>
<organism evidence="2 3">
    <name type="scientific">Paenibacillus vulneris</name>
    <dbReference type="NCBI Taxonomy" id="1133364"/>
    <lineage>
        <taxon>Bacteria</taxon>
        <taxon>Bacillati</taxon>
        <taxon>Bacillota</taxon>
        <taxon>Bacilli</taxon>
        <taxon>Bacillales</taxon>
        <taxon>Paenibacillaceae</taxon>
        <taxon>Paenibacillus</taxon>
    </lineage>
</organism>
<evidence type="ECO:0000256" key="1">
    <source>
        <dbReference type="SAM" id="Phobius"/>
    </source>
</evidence>
<accession>A0ABW3UWA4</accession>
<evidence type="ECO:0000313" key="2">
    <source>
        <dbReference type="EMBL" id="MFD1224609.1"/>
    </source>
</evidence>
<evidence type="ECO:0000313" key="3">
    <source>
        <dbReference type="Proteomes" id="UP001597180"/>
    </source>
</evidence>
<feature type="transmembrane region" description="Helical" evidence="1">
    <location>
        <begin position="55"/>
        <end position="75"/>
    </location>
</feature>
<keyword evidence="1" id="KW-1133">Transmembrane helix</keyword>
<gene>
    <name evidence="2" type="ORF">ACFQ4B_31325</name>
</gene>
<proteinExistence type="predicted"/>
<dbReference type="Proteomes" id="UP001597180">
    <property type="component" value="Unassembled WGS sequence"/>
</dbReference>